<sequence length="111" mass="11761">MASGPAAQSVPAEDNDGSEIGDDCEFDGAEAAGQEGGDFAEPELEFDESGLELTENEEDDPSDENLGAGRITPEGYIDEDFEDTLGSPATEVNTQDLVDTEFKEISRLGII</sequence>
<keyword evidence="2" id="KW-1185">Reference proteome</keyword>
<dbReference type="Proteomes" id="UP000095280">
    <property type="component" value="Unplaced"/>
</dbReference>
<feature type="compositionally biased region" description="Acidic residues" evidence="1">
    <location>
        <begin position="38"/>
        <end position="63"/>
    </location>
</feature>
<dbReference type="WBParaSite" id="maker-uti_cns_0007739-snap-gene-0.4-mRNA-1">
    <property type="protein sequence ID" value="maker-uti_cns_0007739-snap-gene-0.4-mRNA-1"/>
    <property type="gene ID" value="maker-uti_cns_0007739-snap-gene-0.4"/>
</dbReference>
<organism evidence="2 3">
    <name type="scientific">Macrostomum lignano</name>
    <dbReference type="NCBI Taxonomy" id="282301"/>
    <lineage>
        <taxon>Eukaryota</taxon>
        <taxon>Metazoa</taxon>
        <taxon>Spiralia</taxon>
        <taxon>Lophotrochozoa</taxon>
        <taxon>Platyhelminthes</taxon>
        <taxon>Rhabditophora</taxon>
        <taxon>Macrostomorpha</taxon>
        <taxon>Macrostomida</taxon>
        <taxon>Macrostomidae</taxon>
        <taxon>Macrostomum</taxon>
    </lineage>
</organism>
<evidence type="ECO:0000256" key="1">
    <source>
        <dbReference type="SAM" id="MobiDB-lite"/>
    </source>
</evidence>
<feature type="region of interest" description="Disordered" evidence="1">
    <location>
        <begin position="1"/>
        <end position="72"/>
    </location>
</feature>
<protein>
    <submittedName>
        <fullName evidence="3 4">TBP-binding domain-containing protein</fullName>
    </submittedName>
</protein>
<name>A0A1I8HRX6_9PLAT</name>
<feature type="compositionally biased region" description="Acidic residues" evidence="1">
    <location>
        <begin position="13"/>
        <end position="28"/>
    </location>
</feature>
<evidence type="ECO:0000313" key="2">
    <source>
        <dbReference type="Proteomes" id="UP000095280"/>
    </source>
</evidence>
<accession>A0A1I8HRX6</accession>
<evidence type="ECO:0000313" key="3">
    <source>
        <dbReference type="WBParaSite" id="maker-uti_cns_0007739-snap-gene-0.4-mRNA-1"/>
    </source>
</evidence>
<evidence type="ECO:0000313" key="4">
    <source>
        <dbReference type="WBParaSite" id="maker-uti_cns_0008264-snap-gene-0.2-mRNA-1"/>
    </source>
</evidence>
<reference evidence="3 4" key="1">
    <citation type="submission" date="2016-11" db="UniProtKB">
        <authorList>
            <consortium name="WormBaseParasite"/>
        </authorList>
    </citation>
    <scope>IDENTIFICATION</scope>
</reference>
<dbReference type="AlphaFoldDB" id="A0A1I8HRX6"/>
<dbReference type="WBParaSite" id="maker-uti_cns_0008264-snap-gene-0.2-mRNA-1">
    <property type="protein sequence ID" value="maker-uti_cns_0008264-snap-gene-0.2-mRNA-1"/>
    <property type="gene ID" value="maker-uti_cns_0008264-snap-gene-0.2"/>
</dbReference>
<proteinExistence type="predicted"/>